<dbReference type="RefSeq" id="WP_235224911.1">
    <property type="nucleotide sequence ID" value="NZ_JAKGAQ010000002.1"/>
</dbReference>
<proteinExistence type="inferred from homology"/>
<accession>A0ABS9CWL7</accession>
<dbReference type="Proteomes" id="UP001200557">
    <property type="component" value="Unassembled WGS sequence"/>
</dbReference>
<comment type="similarity">
    <text evidence="1 3">Belongs to the short-chain dehydrogenases/reductases (SDR) family.</text>
</comment>
<sequence length="245" mass="25444">MMDTTPKVVAITGGSSGIGLATAKLLAKSGAKLVIGARRADKIEAAAEDMRAEGADVIACTLDVADRASVSAFVTSAEDQFGQLDALVNNAGIAPISDLDHLNVAEWDAMIDVNLRGPLYGIAAALPIFRQQKRGHFVNVVSTAGLVLAPKMAVYAATKNALRTIGEGLRLESGPDLRVTNVSPGFVQTDFASSITDQAMRGAIEKRMGEIGLSPDAIAQAIAFAINQPSDVEVGDIVIRSAAQS</sequence>
<comment type="caution">
    <text evidence="5">The sequence shown here is derived from an EMBL/GenBank/DDBJ whole genome shotgun (WGS) entry which is preliminary data.</text>
</comment>
<dbReference type="InterPro" id="IPR036291">
    <property type="entry name" value="NAD(P)-bd_dom_sf"/>
</dbReference>
<dbReference type="PROSITE" id="PS00061">
    <property type="entry name" value="ADH_SHORT"/>
    <property type="match status" value="1"/>
</dbReference>
<dbReference type="PANTHER" id="PTHR43391">
    <property type="entry name" value="RETINOL DEHYDROGENASE-RELATED"/>
    <property type="match status" value="1"/>
</dbReference>
<keyword evidence="6" id="KW-1185">Reference proteome</keyword>
<evidence type="ECO:0000256" key="2">
    <source>
        <dbReference type="ARBA" id="ARBA00023002"/>
    </source>
</evidence>
<dbReference type="EMBL" id="JAKGAQ010000002">
    <property type="protein sequence ID" value="MCF2870780.1"/>
    <property type="molecule type" value="Genomic_DNA"/>
</dbReference>
<dbReference type="SUPFAM" id="SSF51735">
    <property type="entry name" value="NAD(P)-binding Rossmann-fold domains"/>
    <property type="match status" value="1"/>
</dbReference>
<dbReference type="InterPro" id="IPR057326">
    <property type="entry name" value="KR_dom"/>
</dbReference>
<gene>
    <name evidence="5" type="ORF">L0664_06850</name>
</gene>
<dbReference type="SMART" id="SM00822">
    <property type="entry name" value="PKS_KR"/>
    <property type="match status" value="1"/>
</dbReference>
<dbReference type="CDD" id="cd05233">
    <property type="entry name" value="SDR_c"/>
    <property type="match status" value="1"/>
</dbReference>
<evidence type="ECO:0000256" key="3">
    <source>
        <dbReference type="RuleBase" id="RU000363"/>
    </source>
</evidence>
<dbReference type="PRINTS" id="PR00080">
    <property type="entry name" value="SDRFAMILY"/>
</dbReference>
<evidence type="ECO:0000313" key="5">
    <source>
        <dbReference type="EMBL" id="MCF2870780.1"/>
    </source>
</evidence>
<organism evidence="5 6">
    <name type="scientific">Octadecabacter dasysiphoniae</name>
    <dbReference type="NCBI Taxonomy" id="2909341"/>
    <lineage>
        <taxon>Bacteria</taxon>
        <taxon>Pseudomonadati</taxon>
        <taxon>Pseudomonadota</taxon>
        <taxon>Alphaproteobacteria</taxon>
        <taxon>Rhodobacterales</taxon>
        <taxon>Roseobacteraceae</taxon>
        <taxon>Octadecabacter</taxon>
    </lineage>
</organism>
<evidence type="ECO:0000259" key="4">
    <source>
        <dbReference type="SMART" id="SM00822"/>
    </source>
</evidence>
<protein>
    <submittedName>
        <fullName evidence="5">SDR family oxidoreductase</fullName>
    </submittedName>
</protein>
<dbReference type="PANTHER" id="PTHR43391:SF86">
    <property type="entry name" value="SHORT-CHAIN DEHYDROGENASE_REDUCTASE FAMILY PROTEIN"/>
    <property type="match status" value="1"/>
</dbReference>
<dbReference type="InterPro" id="IPR020904">
    <property type="entry name" value="Sc_DH/Rdtase_CS"/>
</dbReference>
<dbReference type="PRINTS" id="PR00081">
    <property type="entry name" value="GDHRDH"/>
</dbReference>
<dbReference type="InterPro" id="IPR002347">
    <property type="entry name" value="SDR_fam"/>
</dbReference>
<reference evidence="5 6" key="1">
    <citation type="submission" date="2022-01" db="EMBL/GenBank/DDBJ databases">
        <title>Octadecabacter sp. nov., isolated from a marine alga.</title>
        <authorList>
            <person name="Jin M.S."/>
            <person name="Kim H.M."/>
            <person name="Han D.M."/>
            <person name="Jung J.J."/>
            <person name="Jeon C.O."/>
        </authorList>
    </citation>
    <scope>NUCLEOTIDE SEQUENCE [LARGE SCALE GENOMIC DNA]</scope>
    <source>
        <strain evidence="5 6">G9-8</strain>
    </source>
</reference>
<keyword evidence="2" id="KW-0560">Oxidoreductase</keyword>
<dbReference type="Gene3D" id="3.40.50.720">
    <property type="entry name" value="NAD(P)-binding Rossmann-like Domain"/>
    <property type="match status" value="1"/>
</dbReference>
<evidence type="ECO:0000256" key="1">
    <source>
        <dbReference type="ARBA" id="ARBA00006484"/>
    </source>
</evidence>
<dbReference type="Pfam" id="PF00106">
    <property type="entry name" value="adh_short"/>
    <property type="match status" value="1"/>
</dbReference>
<evidence type="ECO:0000313" key="6">
    <source>
        <dbReference type="Proteomes" id="UP001200557"/>
    </source>
</evidence>
<feature type="domain" description="Ketoreductase" evidence="4">
    <location>
        <begin position="7"/>
        <end position="185"/>
    </location>
</feature>
<name>A0ABS9CWL7_9RHOB</name>